<feature type="transmembrane region" description="Helical" evidence="7">
    <location>
        <begin position="428"/>
        <end position="449"/>
    </location>
</feature>
<feature type="transmembrane region" description="Helical" evidence="7">
    <location>
        <begin position="487"/>
        <end position="509"/>
    </location>
</feature>
<dbReference type="GeneID" id="85403172"/>
<evidence type="ECO:0000256" key="3">
    <source>
        <dbReference type="ARBA" id="ARBA00022692"/>
    </source>
</evidence>
<keyword evidence="9" id="KW-1185">Reference proteome</keyword>
<protein>
    <submittedName>
        <fullName evidence="8">Major facilitator superfamily transporter</fullName>
    </submittedName>
</protein>
<evidence type="ECO:0000313" key="8">
    <source>
        <dbReference type="EMBL" id="KAK1507784.1"/>
    </source>
</evidence>
<dbReference type="PANTHER" id="PTHR43791:SF27">
    <property type="entry name" value="TRANSPORTER, PUTATIVE (AFU_ORTHOLOGUE AFUA_2G15730)-RELATED"/>
    <property type="match status" value="1"/>
</dbReference>
<sequence length="554" mass="60675">MAESSRLQTPSRSIRSGEASPSFAQTTAEFSLDSDLDFEPDDDDDDVEDLHLHEAQLGGGQAYELKSLSASPAKDTDDGWGDEVPSLWRRASTSTVASFQLYTPDEESPSSPDIGNARIAGMDEDLQTNPPWDGWYEWTLTAFYISYIFFEWMSLLWKLIPAHIYVSMIVLSWGLTASLQSVSVSYPTLIFLRVLLGIGEAGFTGIPFYLSFFFKREELAFRTAIFISAAPLATTFASSLAWLITNYAEAGPIAPWRLLFLVEGFPSVLAAVAAWHIIPDSPDTARYLTAREQKVARLRLRREKPRQKKHGGKGHSNLNLGEVFAVLCDPMALLTAAMFFLTNMAYSSLPVFLPKILTEMGHSRLASQGLSAPPYFLAFLAVLFTEHLSDRAQTRSIPIILHALASAGGYAALALAKPIGLSPLLRYLAVYPAAIGFFNVVTLTVAWSINNQASESRQGGGFALMQIIGQCGPLVGTRLYPDRDAPFYAPGMQTCAGAMLAVAVLALSLRFYLSYLNRKTDVACAVGSEAEEEEGLVGSGGRKRTASEEFRYML</sequence>
<feature type="transmembrane region" description="Helical" evidence="7">
    <location>
        <begin position="164"/>
        <end position="184"/>
    </location>
</feature>
<keyword evidence="3 7" id="KW-0812">Transmembrane</keyword>
<keyword evidence="2" id="KW-0813">Transport</keyword>
<dbReference type="EMBL" id="MLFU01000006">
    <property type="protein sequence ID" value="KAK1507784.1"/>
    <property type="molecule type" value="Genomic_DNA"/>
</dbReference>
<dbReference type="InterPro" id="IPR011701">
    <property type="entry name" value="MFS"/>
</dbReference>
<reference evidence="8 9" key="1">
    <citation type="submission" date="2016-10" db="EMBL/GenBank/DDBJ databases">
        <title>The genome sequence of Colletotrichum fioriniae PJ7.</title>
        <authorList>
            <person name="Baroncelli R."/>
        </authorList>
    </citation>
    <scope>NUCLEOTIDE SEQUENCE [LARGE SCALE GENOMIC DNA]</scope>
    <source>
        <strain evidence="8 9">Tom-12</strain>
    </source>
</reference>
<feature type="transmembrane region" description="Helical" evidence="7">
    <location>
        <begin position="256"/>
        <end position="278"/>
    </location>
</feature>
<name>A0ABQ9RMQ4_9PEZI</name>
<gene>
    <name evidence="8" type="ORF">CTAM01_02896</name>
</gene>
<comment type="caution">
    <text evidence="8">The sequence shown here is derived from an EMBL/GenBank/DDBJ whole genome shotgun (WGS) entry which is preliminary data.</text>
</comment>
<feature type="transmembrane region" description="Helical" evidence="7">
    <location>
        <begin position="224"/>
        <end position="244"/>
    </location>
</feature>
<evidence type="ECO:0000256" key="1">
    <source>
        <dbReference type="ARBA" id="ARBA00004141"/>
    </source>
</evidence>
<dbReference type="RefSeq" id="XP_060386737.1">
    <property type="nucleotide sequence ID" value="XM_060518934.1"/>
</dbReference>
<keyword evidence="5 7" id="KW-0472">Membrane</keyword>
<keyword evidence="4 7" id="KW-1133">Transmembrane helix</keyword>
<feature type="transmembrane region" description="Helical" evidence="7">
    <location>
        <begin position="397"/>
        <end position="416"/>
    </location>
</feature>
<dbReference type="Gene3D" id="1.20.1250.20">
    <property type="entry name" value="MFS general substrate transporter like domains"/>
    <property type="match status" value="2"/>
</dbReference>
<comment type="subcellular location">
    <subcellularLocation>
        <location evidence="1">Membrane</location>
        <topology evidence="1">Multi-pass membrane protein</topology>
    </subcellularLocation>
</comment>
<dbReference type="PANTHER" id="PTHR43791">
    <property type="entry name" value="PERMEASE-RELATED"/>
    <property type="match status" value="1"/>
</dbReference>
<feature type="transmembrane region" description="Helical" evidence="7">
    <location>
        <begin position="323"/>
        <end position="346"/>
    </location>
</feature>
<dbReference type="Proteomes" id="UP001227543">
    <property type="component" value="Unassembled WGS sequence"/>
</dbReference>
<evidence type="ECO:0000256" key="2">
    <source>
        <dbReference type="ARBA" id="ARBA00022448"/>
    </source>
</evidence>
<evidence type="ECO:0000256" key="5">
    <source>
        <dbReference type="ARBA" id="ARBA00023136"/>
    </source>
</evidence>
<evidence type="ECO:0000256" key="6">
    <source>
        <dbReference type="SAM" id="MobiDB-lite"/>
    </source>
</evidence>
<evidence type="ECO:0000256" key="4">
    <source>
        <dbReference type="ARBA" id="ARBA00022989"/>
    </source>
</evidence>
<evidence type="ECO:0000256" key="7">
    <source>
        <dbReference type="SAM" id="Phobius"/>
    </source>
</evidence>
<feature type="transmembrane region" description="Helical" evidence="7">
    <location>
        <begin position="366"/>
        <end position="385"/>
    </location>
</feature>
<accession>A0ABQ9RMQ4</accession>
<dbReference type="Pfam" id="PF07690">
    <property type="entry name" value="MFS_1"/>
    <property type="match status" value="1"/>
</dbReference>
<feature type="transmembrane region" description="Helical" evidence="7">
    <location>
        <begin position="135"/>
        <end position="157"/>
    </location>
</feature>
<evidence type="ECO:0000313" key="9">
    <source>
        <dbReference type="Proteomes" id="UP001227543"/>
    </source>
</evidence>
<organism evidence="8 9">
    <name type="scientific">Colletotrichum tamarilloi</name>
    <dbReference type="NCBI Taxonomy" id="1209934"/>
    <lineage>
        <taxon>Eukaryota</taxon>
        <taxon>Fungi</taxon>
        <taxon>Dikarya</taxon>
        <taxon>Ascomycota</taxon>
        <taxon>Pezizomycotina</taxon>
        <taxon>Sordariomycetes</taxon>
        <taxon>Hypocreomycetidae</taxon>
        <taxon>Glomerellales</taxon>
        <taxon>Glomerellaceae</taxon>
        <taxon>Colletotrichum</taxon>
        <taxon>Colletotrichum acutatum species complex</taxon>
    </lineage>
</organism>
<dbReference type="SUPFAM" id="SSF103473">
    <property type="entry name" value="MFS general substrate transporter"/>
    <property type="match status" value="1"/>
</dbReference>
<feature type="transmembrane region" description="Helical" evidence="7">
    <location>
        <begin position="190"/>
        <end position="212"/>
    </location>
</feature>
<feature type="compositionally biased region" description="Acidic residues" evidence="6">
    <location>
        <begin position="32"/>
        <end position="48"/>
    </location>
</feature>
<feature type="compositionally biased region" description="Polar residues" evidence="6">
    <location>
        <begin position="1"/>
        <end position="14"/>
    </location>
</feature>
<feature type="region of interest" description="Disordered" evidence="6">
    <location>
        <begin position="1"/>
        <end position="58"/>
    </location>
</feature>
<proteinExistence type="predicted"/>
<dbReference type="InterPro" id="IPR036259">
    <property type="entry name" value="MFS_trans_sf"/>
</dbReference>